<evidence type="ECO:0000313" key="2">
    <source>
        <dbReference type="Proteomes" id="UP000887574"/>
    </source>
</evidence>
<keyword evidence="2" id="KW-1185">Reference proteome</keyword>
<feature type="compositionally biased region" description="Polar residues" evidence="1">
    <location>
        <begin position="15"/>
        <end position="27"/>
    </location>
</feature>
<accession>A0A915E107</accession>
<organism evidence="2 3">
    <name type="scientific">Ditylenchus dipsaci</name>
    <dbReference type="NCBI Taxonomy" id="166011"/>
    <lineage>
        <taxon>Eukaryota</taxon>
        <taxon>Metazoa</taxon>
        <taxon>Ecdysozoa</taxon>
        <taxon>Nematoda</taxon>
        <taxon>Chromadorea</taxon>
        <taxon>Rhabditida</taxon>
        <taxon>Tylenchina</taxon>
        <taxon>Tylenchomorpha</taxon>
        <taxon>Sphaerularioidea</taxon>
        <taxon>Anguinidae</taxon>
        <taxon>Anguininae</taxon>
        <taxon>Ditylenchus</taxon>
    </lineage>
</organism>
<proteinExistence type="predicted"/>
<feature type="region of interest" description="Disordered" evidence="1">
    <location>
        <begin position="1"/>
        <end position="27"/>
    </location>
</feature>
<evidence type="ECO:0000313" key="3">
    <source>
        <dbReference type="WBParaSite" id="jg25321"/>
    </source>
</evidence>
<protein>
    <submittedName>
        <fullName evidence="3">Uncharacterized protein</fullName>
    </submittedName>
</protein>
<reference evidence="3" key="1">
    <citation type="submission" date="2022-11" db="UniProtKB">
        <authorList>
            <consortium name="WormBaseParasite"/>
        </authorList>
    </citation>
    <scope>IDENTIFICATION</scope>
</reference>
<dbReference type="Proteomes" id="UP000887574">
    <property type="component" value="Unplaced"/>
</dbReference>
<dbReference type="AlphaFoldDB" id="A0A915E107"/>
<dbReference type="WBParaSite" id="jg25321">
    <property type="protein sequence ID" value="jg25321"/>
    <property type="gene ID" value="jg25321"/>
</dbReference>
<name>A0A915E107_9BILA</name>
<sequence>MDANNFSRDGCDWTSDGNGPASSDGTRVNCAQSIASASCSGPAGHSSITSFGRNRGRERMFFFRSSTPLLFLKDNITFVKSEKGKDKAVHKGFPFKQQRKNKYGSAQDWQCVKIVLFGKERNIDWSADMKVTYWDGSFSMTPAPFYQVYAILAERSARNEEDG</sequence>
<evidence type="ECO:0000256" key="1">
    <source>
        <dbReference type="SAM" id="MobiDB-lite"/>
    </source>
</evidence>